<dbReference type="Pfam" id="PF00460">
    <property type="entry name" value="Flg_bb_rod"/>
    <property type="match status" value="1"/>
</dbReference>
<dbReference type="PANTHER" id="PTHR30033">
    <property type="entry name" value="FLAGELLAR HOOK-ASSOCIATED PROTEIN 1"/>
    <property type="match status" value="1"/>
</dbReference>
<keyword evidence="6 7" id="KW-0975">Bacterial flagellum</keyword>
<dbReference type="InterPro" id="IPR053927">
    <property type="entry name" value="FlgK_helical"/>
</dbReference>
<dbReference type="Pfam" id="PF22638">
    <property type="entry name" value="FlgK_D1"/>
    <property type="match status" value="1"/>
</dbReference>
<dbReference type="InterPro" id="IPR001444">
    <property type="entry name" value="Flag_bb_rod_N"/>
</dbReference>
<dbReference type="InterPro" id="IPR010930">
    <property type="entry name" value="Flg_bb/hook_C_dom"/>
</dbReference>
<sequence length="509" mass="51894">MSLETALLTARSGLLATQRALAAAADNVANADTVGYTRKTVTARAVEAGGQGVGVRTVAPSRDVDEALITELDSRRAAAAAAELRSDLLAGIETIHGSPEVGNSLGDLTADLHSGFEDLRADPSEAARQSALVQSAQDLATRLNEISDAIGTARQDAQDTVVTEVATINAGLRDIAALTLRIREQIALTGDAAALEDQRHTAIAKLSESLEVKALKRDDGGLVLVARNGLVLPLDPDRDAFSTADATLDASSFHGAGGTIPGVMMNGVDVTDTVLGGRLAEAIALRDQTLPRYQAEIDLTAATMAARFDAQGLALFTDATGAVPDISLPYAGGSQIGFAGAIQVNAVVAAAPALLRDGTHAVAGDPAGASAFTPNPAGGPASFTELIDRVLDFTFGSQAQSGVAWSSIATGGLGPDGTLSSPFGAPPTLEGYAALVTATQTSDAAAAKSSAESSKAMVDGLESRFAARSGVDVDTEMAAMVTLQNAYAANARVMSTVQAMWDTLLNAVR</sequence>
<evidence type="ECO:0000313" key="12">
    <source>
        <dbReference type="Proteomes" id="UP001196565"/>
    </source>
</evidence>
<keyword evidence="11" id="KW-0282">Flagellum</keyword>
<evidence type="ECO:0000256" key="1">
    <source>
        <dbReference type="ARBA" id="ARBA00004117"/>
    </source>
</evidence>
<evidence type="ECO:0000256" key="7">
    <source>
        <dbReference type="RuleBase" id="RU362065"/>
    </source>
</evidence>
<dbReference type="SUPFAM" id="SSF64518">
    <property type="entry name" value="Phase 1 flagellin"/>
    <property type="match status" value="1"/>
</dbReference>
<feature type="domain" description="Flagellar hook-associated protein FlgK helical" evidence="10">
    <location>
        <begin position="102"/>
        <end position="311"/>
    </location>
</feature>
<comment type="similarity">
    <text evidence="3 7">Belongs to the flagella basal body rod proteins family.</text>
</comment>
<evidence type="ECO:0000313" key="11">
    <source>
        <dbReference type="EMBL" id="MBW6398554.1"/>
    </source>
</evidence>
<dbReference type="PROSITE" id="PS00588">
    <property type="entry name" value="FLAGELLA_BB_ROD"/>
    <property type="match status" value="1"/>
</dbReference>
<dbReference type="PRINTS" id="PR01005">
    <property type="entry name" value="FLGHOOKAP1"/>
</dbReference>
<evidence type="ECO:0000256" key="5">
    <source>
        <dbReference type="ARBA" id="ARBA00022525"/>
    </source>
</evidence>
<organism evidence="11 12">
    <name type="scientific">Roseomonas alba</name>
    <dbReference type="NCBI Taxonomy" id="2846776"/>
    <lineage>
        <taxon>Bacteria</taxon>
        <taxon>Pseudomonadati</taxon>
        <taxon>Pseudomonadota</taxon>
        <taxon>Alphaproteobacteria</taxon>
        <taxon>Acetobacterales</taxon>
        <taxon>Roseomonadaceae</taxon>
        <taxon>Roseomonas</taxon>
    </lineage>
</organism>
<dbReference type="RefSeq" id="WP_219763685.1">
    <property type="nucleotide sequence ID" value="NZ_JAHYBZ010000004.1"/>
</dbReference>
<proteinExistence type="inferred from homology"/>
<name>A0ABS7ABJ6_9PROT</name>
<dbReference type="InterPro" id="IPR019776">
    <property type="entry name" value="Flagellar_basal_body_rod_CS"/>
</dbReference>
<evidence type="ECO:0000259" key="10">
    <source>
        <dbReference type="Pfam" id="PF22638"/>
    </source>
</evidence>
<dbReference type="PANTHER" id="PTHR30033:SF2">
    <property type="entry name" value="FLAGELLAR HOOK PROTEIN"/>
    <property type="match status" value="1"/>
</dbReference>
<feature type="domain" description="Flagellar basal-body/hook protein C-terminal" evidence="9">
    <location>
        <begin position="466"/>
        <end position="506"/>
    </location>
</feature>
<evidence type="ECO:0000256" key="2">
    <source>
        <dbReference type="ARBA" id="ARBA00004613"/>
    </source>
</evidence>
<evidence type="ECO:0000256" key="6">
    <source>
        <dbReference type="ARBA" id="ARBA00023143"/>
    </source>
</evidence>
<dbReference type="EMBL" id="JAHYBZ010000004">
    <property type="protein sequence ID" value="MBW6398554.1"/>
    <property type="molecule type" value="Genomic_DNA"/>
</dbReference>
<evidence type="ECO:0000259" key="9">
    <source>
        <dbReference type="Pfam" id="PF06429"/>
    </source>
</evidence>
<keyword evidence="5 7" id="KW-0964">Secreted</keyword>
<evidence type="ECO:0000259" key="8">
    <source>
        <dbReference type="Pfam" id="PF00460"/>
    </source>
</evidence>
<gene>
    <name evidence="7" type="primary">flgK</name>
    <name evidence="11" type="ORF">KPL78_11885</name>
</gene>
<dbReference type="Pfam" id="PF06429">
    <property type="entry name" value="Flg_bbr_C"/>
    <property type="match status" value="1"/>
</dbReference>
<dbReference type="InterPro" id="IPR002371">
    <property type="entry name" value="FlgK"/>
</dbReference>
<protein>
    <recommendedName>
        <fullName evidence="4 7">Flagellar hook-associated protein 1</fullName>
        <shortName evidence="7">HAP1</shortName>
    </recommendedName>
</protein>
<reference evidence="11 12" key="1">
    <citation type="submission" date="2021-07" db="EMBL/GenBank/DDBJ databases">
        <authorList>
            <person name="So Y."/>
        </authorList>
    </citation>
    <scope>NUCLEOTIDE SEQUENCE [LARGE SCALE GENOMIC DNA]</scope>
    <source>
        <strain evidence="11 12">HJA6</strain>
    </source>
</reference>
<feature type="domain" description="Flagellar basal body rod protein N-terminal" evidence="8">
    <location>
        <begin position="7"/>
        <end position="37"/>
    </location>
</feature>
<keyword evidence="12" id="KW-1185">Reference proteome</keyword>
<accession>A0ABS7ABJ6</accession>
<comment type="caution">
    <text evidence="11">The sequence shown here is derived from an EMBL/GenBank/DDBJ whole genome shotgun (WGS) entry which is preliminary data.</text>
</comment>
<keyword evidence="11" id="KW-0966">Cell projection</keyword>
<evidence type="ECO:0000256" key="4">
    <source>
        <dbReference type="ARBA" id="ARBA00016244"/>
    </source>
</evidence>
<comment type="subcellular location">
    <subcellularLocation>
        <location evidence="1">Bacterial flagellum basal body</location>
    </subcellularLocation>
    <subcellularLocation>
        <location evidence="2 7">Secreted</location>
    </subcellularLocation>
</comment>
<dbReference type="Proteomes" id="UP001196565">
    <property type="component" value="Unassembled WGS sequence"/>
</dbReference>
<keyword evidence="11" id="KW-0969">Cilium</keyword>
<evidence type="ECO:0000256" key="3">
    <source>
        <dbReference type="ARBA" id="ARBA00009677"/>
    </source>
</evidence>